<evidence type="ECO:0000313" key="3">
    <source>
        <dbReference type="Proteomes" id="UP000638014"/>
    </source>
</evidence>
<feature type="signal peptide" evidence="1">
    <location>
        <begin position="1"/>
        <end position="21"/>
    </location>
</feature>
<evidence type="ECO:0000313" key="2">
    <source>
        <dbReference type="EMBL" id="MBD1389799.1"/>
    </source>
</evidence>
<gene>
    <name evidence="2" type="ORF">IC617_10205</name>
</gene>
<organism evidence="2 3">
    <name type="scientific">Neiella litorisoli</name>
    <dbReference type="NCBI Taxonomy" id="2771431"/>
    <lineage>
        <taxon>Bacteria</taxon>
        <taxon>Pseudomonadati</taxon>
        <taxon>Pseudomonadota</taxon>
        <taxon>Gammaproteobacteria</taxon>
        <taxon>Alteromonadales</taxon>
        <taxon>Echinimonadaceae</taxon>
        <taxon>Neiella</taxon>
    </lineage>
</organism>
<evidence type="ECO:0000256" key="1">
    <source>
        <dbReference type="SAM" id="SignalP"/>
    </source>
</evidence>
<dbReference type="EMBL" id="JACXAF010000012">
    <property type="protein sequence ID" value="MBD1389799.1"/>
    <property type="molecule type" value="Genomic_DNA"/>
</dbReference>
<accession>A0A8J6QH83</accession>
<comment type="caution">
    <text evidence="2">The sequence shown here is derived from an EMBL/GenBank/DDBJ whole genome shotgun (WGS) entry which is preliminary data.</text>
</comment>
<sequence>MFNKKVLAAALAVAFSHSAIAVDLDADTGTLVIANEGIPADYEGLGVNVGSAGLDGLLDIDFKAGFSITAGTSKYVRIDLAGGTFGPSNTVALTSTNTASAVVSTGGLDGETSVVIEVTANGTGIDQIEVLTVAATDFNLNTSGNTTVVYRLYDNASDAVTGDDADALATSSGVLATYASAASGDLMVDPMDITATIASEFSRFDYDAGTPANTPNMASDSLGQLGAVNPSSYVSTSPQTYSVNLTGDYTALSNASDLLGATAVLNIEGIFPTANPDASQAEFTLNSAADCAVGTTLGPIVDADQDGVSDDIAVAAAAYGVTHYLCVDAADVDPNDDESVAKSTYKATLTGVSGAVVMGDFGAIVYDTTSVSVPYLTTYSEYNQRVYLINDSNAEVAYSTSFQSEAGVTATPKTASAGTIPANTVLSLKASDMVELTGKTRTAAVIELEAVSESVRVVTQNINLSDGTTDTTVLHDGVNNALLP</sequence>
<name>A0A8J6QH83_9GAMM</name>
<protein>
    <submittedName>
        <fullName evidence="2">Uncharacterized protein</fullName>
    </submittedName>
</protein>
<proteinExistence type="predicted"/>
<keyword evidence="1" id="KW-0732">Signal</keyword>
<feature type="chain" id="PRO_5035203751" evidence="1">
    <location>
        <begin position="22"/>
        <end position="484"/>
    </location>
</feature>
<dbReference type="AlphaFoldDB" id="A0A8J6QH83"/>
<dbReference type="RefSeq" id="WP_191144898.1">
    <property type="nucleotide sequence ID" value="NZ_JACXAF010000012.1"/>
</dbReference>
<dbReference type="Proteomes" id="UP000638014">
    <property type="component" value="Unassembled WGS sequence"/>
</dbReference>
<keyword evidence="3" id="KW-1185">Reference proteome</keyword>
<reference evidence="2" key="1">
    <citation type="submission" date="2020-09" db="EMBL/GenBank/DDBJ databases">
        <title>A novel bacterium of genus Neiella, isolated from South China Sea.</title>
        <authorList>
            <person name="Huang H."/>
            <person name="Mo K."/>
            <person name="Hu Y."/>
        </authorList>
    </citation>
    <scope>NUCLEOTIDE SEQUENCE</scope>
    <source>
        <strain evidence="2">HB171785</strain>
    </source>
</reference>